<dbReference type="PANTHER" id="PTHR46320">
    <property type="entry name" value="GLYCEROPHOSPHODIESTER PHOSPHODIESTERASE 1"/>
    <property type="match status" value="1"/>
</dbReference>
<comment type="caution">
    <text evidence="2">The sequence shown here is derived from an EMBL/GenBank/DDBJ whole genome shotgun (WGS) entry which is preliminary data.</text>
</comment>
<feature type="non-terminal residue" evidence="2">
    <location>
        <position position="289"/>
    </location>
</feature>
<evidence type="ECO:0000259" key="1">
    <source>
        <dbReference type="PROSITE" id="PS51704"/>
    </source>
</evidence>
<feature type="domain" description="GP-PDE" evidence="1">
    <location>
        <begin position="1"/>
        <end position="249"/>
    </location>
</feature>
<dbReference type="EMBL" id="JAHZIK010002344">
    <property type="protein sequence ID" value="MBW7460620.1"/>
    <property type="molecule type" value="Genomic_DNA"/>
</dbReference>
<dbReference type="Gene3D" id="3.20.20.190">
    <property type="entry name" value="Phosphatidylinositol (PI) phosphodiesterase"/>
    <property type="match status" value="1"/>
</dbReference>
<sequence length="289" mass="31501">KPENGLNSFLESINEGVDMVELDVRTTSDGVPVLMHDDSVNRTTNGTGSVSNLSLAQIKQLCLKDSKGVVASPCEQVPTLEEAMTLAKGNIMVNLDIKNANWDIMWDILERTDTTDHALYKTSGSKSSTAAFMKQFEGSATEPLFMQLTSEQSTVNDFLNPETTPFRTHAFEVSFDNDNHPIMDPDFLKSAHDKGARIWVNTIFSVPGMVGRHGDYAFLSDPNAGFPWLIGRGVDMIQTDTTALLLKYLDGKLGGGTQPPVTTNTITLQQGLDGYSGTTDAHIIKRPSA</sequence>
<accession>A0ABS7CI77</accession>
<dbReference type="InterPro" id="IPR030395">
    <property type="entry name" value="GP_PDE_dom"/>
</dbReference>
<dbReference type="PROSITE" id="PS51704">
    <property type="entry name" value="GP_PDE"/>
    <property type="match status" value="1"/>
</dbReference>
<reference evidence="2 3" key="1">
    <citation type="submission" date="2021-07" db="EMBL/GenBank/DDBJ databases">
        <title>Paenibacillus radiodurans sp. nov., isolated from the southeastern edge of Tengger Desert.</title>
        <authorList>
            <person name="Zhang G."/>
        </authorList>
    </citation>
    <scope>NUCLEOTIDE SEQUENCE [LARGE SCALE GENOMIC DNA]</scope>
    <source>
        <strain evidence="2 3">CCM 7311</strain>
    </source>
</reference>
<proteinExistence type="predicted"/>
<evidence type="ECO:0000313" key="2">
    <source>
        <dbReference type="EMBL" id="MBW7460620.1"/>
    </source>
</evidence>
<name>A0ABS7CI77_9BACL</name>
<protein>
    <submittedName>
        <fullName evidence="2">Glycerophosphodiester phosphodiesterase family protein</fullName>
    </submittedName>
</protein>
<evidence type="ECO:0000313" key="3">
    <source>
        <dbReference type="Proteomes" id="UP001519887"/>
    </source>
</evidence>
<dbReference type="Proteomes" id="UP001519887">
    <property type="component" value="Unassembled WGS sequence"/>
</dbReference>
<feature type="non-terminal residue" evidence="2">
    <location>
        <position position="1"/>
    </location>
</feature>
<organism evidence="2 3">
    <name type="scientific">Paenibacillus sepulcri</name>
    <dbReference type="NCBI Taxonomy" id="359917"/>
    <lineage>
        <taxon>Bacteria</taxon>
        <taxon>Bacillati</taxon>
        <taxon>Bacillota</taxon>
        <taxon>Bacilli</taxon>
        <taxon>Bacillales</taxon>
        <taxon>Paenibacillaceae</taxon>
        <taxon>Paenibacillus</taxon>
    </lineage>
</organism>
<dbReference type="CDD" id="cd08566">
    <property type="entry name" value="GDPD_AtGDE_like"/>
    <property type="match status" value="1"/>
</dbReference>
<dbReference type="PANTHER" id="PTHR46320:SF1">
    <property type="entry name" value="GLYCEROPHOSPHODIESTER PHOSPHODIESTERASE 1"/>
    <property type="match status" value="1"/>
</dbReference>
<dbReference type="SUPFAM" id="SSF51695">
    <property type="entry name" value="PLC-like phosphodiesterases"/>
    <property type="match status" value="1"/>
</dbReference>
<dbReference type="Pfam" id="PF03009">
    <property type="entry name" value="GDPD"/>
    <property type="match status" value="1"/>
</dbReference>
<dbReference type="InterPro" id="IPR017946">
    <property type="entry name" value="PLC-like_Pdiesterase_TIM-brl"/>
</dbReference>
<gene>
    <name evidence="2" type="ORF">K0U00_41805</name>
</gene>
<keyword evidence="3" id="KW-1185">Reference proteome</keyword>